<feature type="transmembrane region" description="Helical" evidence="1">
    <location>
        <begin position="31"/>
        <end position="50"/>
    </location>
</feature>
<comment type="caution">
    <text evidence="2">The sequence shown here is derived from an EMBL/GenBank/DDBJ whole genome shotgun (WGS) entry which is preliminary data.</text>
</comment>
<keyword evidence="1" id="KW-0472">Membrane</keyword>
<dbReference type="AlphaFoldDB" id="A0A7C2G1J8"/>
<evidence type="ECO:0000256" key="1">
    <source>
        <dbReference type="SAM" id="Phobius"/>
    </source>
</evidence>
<keyword evidence="1" id="KW-1133">Transmembrane helix</keyword>
<sequence length="67" mass="7566">MKRWVKAALLSIPVAVVAIGAYIYFNMDEEVFKYYLVAVLTTAFMIYWHLGKPARIKISGEEGVVIA</sequence>
<accession>A0A7C2G1J8</accession>
<organism evidence="2">
    <name type="scientific">Thermosphaera aggregans</name>
    <dbReference type="NCBI Taxonomy" id="54254"/>
    <lineage>
        <taxon>Archaea</taxon>
        <taxon>Thermoproteota</taxon>
        <taxon>Thermoprotei</taxon>
        <taxon>Desulfurococcales</taxon>
        <taxon>Desulfurococcaceae</taxon>
        <taxon>Thermosphaera</taxon>
    </lineage>
</organism>
<proteinExistence type="predicted"/>
<name>A0A7C2G1J8_9CREN</name>
<feature type="transmembrane region" description="Helical" evidence="1">
    <location>
        <begin position="7"/>
        <end position="25"/>
    </location>
</feature>
<evidence type="ECO:0000313" key="2">
    <source>
        <dbReference type="EMBL" id="HEF87647.1"/>
    </source>
</evidence>
<gene>
    <name evidence="2" type="ORF">ENP55_05070</name>
</gene>
<protein>
    <submittedName>
        <fullName evidence="2">Uncharacterized protein</fullName>
    </submittedName>
</protein>
<dbReference type="EMBL" id="DSJT01000024">
    <property type="protein sequence ID" value="HEF87647.1"/>
    <property type="molecule type" value="Genomic_DNA"/>
</dbReference>
<keyword evidence="1" id="KW-0812">Transmembrane</keyword>
<reference evidence="2" key="1">
    <citation type="journal article" date="2020" name="mSystems">
        <title>Genome- and Community-Level Interaction Insights into Carbon Utilization and Element Cycling Functions of Hydrothermarchaeota in Hydrothermal Sediment.</title>
        <authorList>
            <person name="Zhou Z."/>
            <person name="Liu Y."/>
            <person name="Xu W."/>
            <person name="Pan J."/>
            <person name="Luo Z.H."/>
            <person name="Li M."/>
        </authorList>
    </citation>
    <scope>NUCLEOTIDE SEQUENCE [LARGE SCALE GENOMIC DNA]</scope>
    <source>
        <strain evidence="2">SpSt-23</strain>
    </source>
</reference>